<dbReference type="InParanoid" id="A0A1Y2G3D4"/>
<dbReference type="Proteomes" id="UP000193467">
    <property type="component" value="Unassembled WGS sequence"/>
</dbReference>
<dbReference type="GO" id="GO:0005840">
    <property type="term" value="C:ribosome"/>
    <property type="evidence" value="ECO:0007669"/>
    <property type="project" value="UniProtKB-KW"/>
</dbReference>
<dbReference type="SUPFAM" id="SSF52047">
    <property type="entry name" value="RNI-like"/>
    <property type="match status" value="1"/>
</dbReference>
<keyword evidence="3 7" id="KW-0687">Ribonucleoprotein</keyword>
<feature type="region of interest" description="Disordered" evidence="8">
    <location>
        <begin position="1"/>
        <end position="27"/>
    </location>
</feature>
<name>A0A1Y2G3D4_9BASI</name>
<dbReference type="InterPro" id="IPR011332">
    <property type="entry name" value="Ribosomal_zn-bd"/>
</dbReference>
<evidence type="ECO:0000313" key="9">
    <source>
        <dbReference type="EMBL" id="ORY89470.1"/>
    </source>
</evidence>
<sequence>MSRTRFPLTASLPRPFEPDPAGPTFEDPAEALTEDLLPYIINYALRPEHRRDDFSPQLFKEQRAMTLYLSRLSRKWRKHAEPFIYKTLQLSCKDAEGARMLLRKLARGWSAKEVRRLKCELSGKGDDDELPVRVVDRVARVDTPKELDLSVVSEYVKWHWPSLLEDKLPSYNLTQLTLTNLVLPFPYMAFPRLKKLALIRVWKLQDSPLAQCYPALEELSFDPSIFEYSPEPPDTAFAVNFLLAIVPQLRILRLNASAAEDGLPFSLIAKTVTQDPKLEVLQVSCPYLPLDSSPPPSPSNLPPLRELFVAVKRDFGGEYMDDGTTRDHFYNGVFPWEVCQEVLRIRGVQTLAIEPWWEWSWGNQDPGWLMGEMERARDQLKVLGTAVEVKSPDFPTSHTGLVERMFRRRATEKALSLRSDLRLRSLRGQIKPVFHKKAKTTKKVVLRLECTVCKYKMTEGAVKSMSID</sequence>
<evidence type="ECO:0000256" key="1">
    <source>
        <dbReference type="ARBA" id="ARBA00009364"/>
    </source>
</evidence>
<comment type="caution">
    <text evidence="9">The sequence shown here is derived from an EMBL/GenBank/DDBJ whole genome shotgun (WGS) entry which is preliminary data.</text>
</comment>
<dbReference type="InterPro" id="IPR053708">
    <property type="entry name" value="Ribosomal_LSU_eL42"/>
</dbReference>
<evidence type="ECO:0000256" key="8">
    <source>
        <dbReference type="SAM" id="MobiDB-lite"/>
    </source>
</evidence>
<dbReference type="Pfam" id="PF00935">
    <property type="entry name" value="Ribosomal_L44"/>
    <property type="match status" value="1"/>
</dbReference>
<dbReference type="EMBL" id="MCGR01000006">
    <property type="protein sequence ID" value="ORY89470.1"/>
    <property type="molecule type" value="Genomic_DNA"/>
</dbReference>
<evidence type="ECO:0000256" key="4">
    <source>
        <dbReference type="ARBA" id="ARBA00029633"/>
    </source>
</evidence>
<protein>
    <recommendedName>
        <fullName evidence="5">Large ribosomal subunit protein eL42</fullName>
    </recommendedName>
    <alternativeName>
        <fullName evidence="4">60S ribosomal protein L41</fullName>
    </alternativeName>
    <alternativeName>
        <fullName evidence="6">60S ribosomal protein L44</fullName>
    </alternativeName>
</protein>
<dbReference type="PROSITE" id="PS01172">
    <property type="entry name" value="RIBOSOMAL_L44E"/>
    <property type="match status" value="1"/>
</dbReference>
<dbReference type="GO" id="GO:0003735">
    <property type="term" value="F:structural constituent of ribosome"/>
    <property type="evidence" value="ECO:0007669"/>
    <property type="project" value="InterPro"/>
</dbReference>
<dbReference type="GO" id="GO:0006412">
    <property type="term" value="P:translation"/>
    <property type="evidence" value="ECO:0007669"/>
    <property type="project" value="InterPro"/>
</dbReference>
<gene>
    <name evidence="9" type="ORF">BCR35DRAFT_329395</name>
</gene>
<comment type="similarity">
    <text evidence="1 7">Belongs to the eukaryotic ribosomal protein eL42 family.</text>
</comment>
<keyword evidence="2 7" id="KW-0689">Ribosomal protein</keyword>
<proteinExistence type="inferred from homology"/>
<evidence type="ECO:0000256" key="7">
    <source>
        <dbReference type="RuleBase" id="RU000666"/>
    </source>
</evidence>
<evidence type="ECO:0000256" key="2">
    <source>
        <dbReference type="ARBA" id="ARBA00022980"/>
    </source>
</evidence>
<dbReference type="Gene3D" id="3.10.450.80">
    <property type="match status" value="1"/>
</dbReference>
<dbReference type="SUPFAM" id="SSF57829">
    <property type="entry name" value="Zn-binding ribosomal proteins"/>
    <property type="match status" value="1"/>
</dbReference>
<dbReference type="GO" id="GO:1990904">
    <property type="term" value="C:ribonucleoprotein complex"/>
    <property type="evidence" value="ECO:0007669"/>
    <property type="project" value="UniProtKB-KW"/>
</dbReference>
<evidence type="ECO:0000256" key="5">
    <source>
        <dbReference type="ARBA" id="ARBA00035236"/>
    </source>
</evidence>
<organism evidence="9 10">
    <name type="scientific">Leucosporidium creatinivorum</name>
    <dbReference type="NCBI Taxonomy" id="106004"/>
    <lineage>
        <taxon>Eukaryota</taxon>
        <taxon>Fungi</taxon>
        <taxon>Dikarya</taxon>
        <taxon>Basidiomycota</taxon>
        <taxon>Pucciniomycotina</taxon>
        <taxon>Microbotryomycetes</taxon>
        <taxon>Leucosporidiales</taxon>
        <taxon>Leucosporidium</taxon>
    </lineage>
</organism>
<dbReference type="InterPro" id="IPR000552">
    <property type="entry name" value="Ribosomal_eL44"/>
</dbReference>
<evidence type="ECO:0000256" key="6">
    <source>
        <dbReference type="ARBA" id="ARBA00035340"/>
    </source>
</evidence>
<evidence type="ECO:0000256" key="3">
    <source>
        <dbReference type="ARBA" id="ARBA00023274"/>
    </source>
</evidence>
<keyword evidence="10" id="KW-1185">Reference proteome</keyword>
<evidence type="ECO:0000313" key="10">
    <source>
        <dbReference type="Proteomes" id="UP000193467"/>
    </source>
</evidence>
<reference evidence="9 10" key="1">
    <citation type="submission" date="2016-07" db="EMBL/GenBank/DDBJ databases">
        <title>Pervasive Adenine N6-methylation of Active Genes in Fungi.</title>
        <authorList>
            <consortium name="DOE Joint Genome Institute"/>
            <person name="Mondo S.J."/>
            <person name="Dannebaum R.O."/>
            <person name="Kuo R.C."/>
            <person name="Labutti K."/>
            <person name="Haridas S."/>
            <person name="Kuo A."/>
            <person name="Salamov A."/>
            <person name="Ahrendt S.R."/>
            <person name="Lipzen A."/>
            <person name="Sullivan W."/>
            <person name="Andreopoulos W.B."/>
            <person name="Clum A."/>
            <person name="Lindquist E."/>
            <person name="Daum C."/>
            <person name="Ramamoorthy G.K."/>
            <person name="Gryganskyi A."/>
            <person name="Culley D."/>
            <person name="Magnuson J.K."/>
            <person name="James T.Y."/>
            <person name="O'Malley M.A."/>
            <person name="Stajich J.E."/>
            <person name="Spatafora J.W."/>
            <person name="Visel A."/>
            <person name="Grigoriev I.V."/>
        </authorList>
    </citation>
    <scope>NUCLEOTIDE SEQUENCE [LARGE SCALE GENOMIC DNA]</scope>
    <source>
        <strain evidence="9 10">62-1032</strain>
    </source>
</reference>
<accession>A0A1Y2G3D4</accession>
<dbReference type="AlphaFoldDB" id="A0A1Y2G3D4"/>
<dbReference type="STRING" id="106004.A0A1Y2G3D4"/>
<dbReference type="PANTHER" id="PTHR10369">
    <property type="entry name" value="60S RIBOSOMAL PROTEIN L36A/L44"/>
    <property type="match status" value="1"/>
</dbReference>